<dbReference type="EMBL" id="CAEZSJ010000068">
    <property type="protein sequence ID" value="CAB4539337.1"/>
    <property type="molecule type" value="Genomic_DNA"/>
</dbReference>
<feature type="transmembrane region" description="Helical" evidence="7">
    <location>
        <begin position="47"/>
        <end position="64"/>
    </location>
</feature>
<accession>A0A6J6BL03</accession>
<dbReference type="NCBIfam" id="TIGR02868">
    <property type="entry name" value="CydC"/>
    <property type="match status" value="1"/>
</dbReference>
<evidence type="ECO:0000313" key="10">
    <source>
        <dbReference type="EMBL" id="CAB4539337.1"/>
    </source>
</evidence>
<dbReference type="SUPFAM" id="SSF90123">
    <property type="entry name" value="ABC transporter transmembrane region"/>
    <property type="match status" value="1"/>
</dbReference>
<dbReference type="InterPro" id="IPR039421">
    <property type="entry name" value="Type_1_exporter"/>
</dbReference>
<dbReference type="InterPro" id="IPR036640">
    <property type="entry name" value="ABC1_TM_sf"/>
</dbReference>
<dbReference type="Gene3D" id="1.20.1560.10">
    <property type="entry name" value="ABC transporter type 1, transmembrane domain"/>
    <property type="match status" value="1"/>
</dbReference>
<evidence type="ECO:0000256" key="1">
    <source>
        <dbReference type="ARBA" id="ARBA00004141"/>
    </source>
</evidence>
<dbReference type="InterPro" id="IPR003593">
    <property type="entry name" value="AAA+_ATPase"/>
</dbReference>
<feature type="transmembrane region" description="Helical" evidence="7">
    <location>
        <begin position="268"/>
        <end position="292"/>
    </location>
</feature>
<dbReference type="Pfam" id="PF00664">
    <property type="entry name" value="ABC_membrane"/>
    <property type="match status" value="1"/>
</dbReference>
<feature type="transmembrane region" description="Helical" evidence="7">
    <location>
        <begin position="240"/>
        <end position="262"/>
    </location>
</feature>
<dbReference type="SUPFAM" id="SSF52540">
    <property type="entry name" value="P-loop containing nucleoside triphosphate hydrolases"/>
    <property type="match status" value="1"/>
</dbReference>
<feature type="domain" description="ABC transmembrane type-1" evidence="9">
    <location>
        <begin position="16"/>
        <end position="297"/>
    </location>
</feature>
<evidence type="ECO:0000256" key="2">
    <source>
        <dbReference type="ARBA" id="ARBA00022692"/>
    </source>
</evidence>
<evidence type="ECO:0000259" key="8">
    <source>
        <dbReference type="PROSITE" id="PS50893"/>
    </source>
</evidence>
<evidence type="ECO:0000256" key="6">
    <source>
        <dbReference type="ARBA" id="ARBA00023136"/>
    </source>
</evidence>
<dbReference type="PROSITE" id="PS50893">
    <property type="entry name" value="ABC_TRANSPORTER_2"/>
    <property type="match status" value="1"/>
</dbReference>
<sequence>MKNLLTLLKPNWKQLALGGFLGGLSLGAAVGLLAASAWLISMASTRPPILVLEVAIVAVRFFGLSRGTLKYAARIVEHDAALKIQTTLRIKVYEEISKFLPSTFVKLNRGNLLSQIISDVELVQDLWLRVFMPWLNALIAGVSGLGIIYYLLPNAGSALSLLFLASIFLIPILASVSSVPQNEREHEAELFSQVMQVAESANEALVFNFKGDLLIEMDIAQDGIAIAQERNARRAGYSSALHILILGAASISALYFAAQGFLDNELAGVNVAVIALLPLVIFEGIATLPTAFSQLSKIMEAAKNLAPYLEKTELEIPAIVSKSLTQEVTINFRNMNPIITGANCAPLTATVEPGEVLIIMGKSGSGKSSLINSLLGFTEFTGSIDINGESLAPKHEALFSVLLQDDFLFATSIRENIKIGNPEATDREIQDALEIVELSELVSKLPNGLDTHVGPLGYNFSGGEKQRMKLARLLLRSTPVFVLDEPFEFLDTAQVARISKRIAELLASKTVIIVSHLELDISAKVITLVNSPN</sequence>
<evidence type="ECO:0000259" key="9">
    <source>
        <dbReference type="PROSITE" id="PS50929"/>
    </source>
</evidence>
<dbReference type="Gene3D" id="3.40.50.300">
    <property type="entry name" value="P-loop containing nucleotide triphosphate hydrolases"/>
    <property type="match status" value="1"/>
</dbReference>
<dbReference type="SMART" id="SM00382">
    <property type="entry name" value="AAA"/>
    <property type="match status" value="1"/>
</dbReference>
<feature type="transmembrane region" description="Helical" evidence="7">
    <location>
        <begin position="20"/>
        <end position="41"/>
    </location>
</feature>
<organism evidence="10">
    <name type="scientific">freshwater metagenome</name>
    <dbReference type="NCBI Taxonomy" id="449393"/>
    <lineage>
        <taxon>unclassified sequences</taxon>
        <taxon>metagenomes</taxon>
        <taxon>ecological metagenomes</taxon>
    </lineage>
</organism>
<feature type="domain" description="ABC transporter" evidence="8">
    <location>
        <begin position="325"/>
        <end position="529"/>
    </location>
</feature>
<keyword evidence="4" id="KW-0067">ATP-binding</keyword>
<dbReference type="InterPro" id="IPR014223">
    <property type="entry name" value="ABC_CydC/D"/>
</dbReference>
<evidence type="ECO:0000256" key="3">
    <source>
        <dbReference type="ARBA" id="ARBA00022741"/>
    </source>
</evidence>
<dbReference type="PANTHER" id="PTHR43394:SF1">
    <property type="entry name" value="ATP-BINDING CASSETTE SUB-FAMILY B MEMBER 10, MITOCHONDRIAL"/>
    <property type="match status" value="1"/>
</dbReference>
<dbReference type="InterPro" id="IPR017871">
    <property type="entry name" value="ABC_transporter-like_CS"/>
</dbReference>
<reference evidence="10" key="1">
    <citation type="submission" date="2020-05" db="EMBL/GenBank/DDBJ databases">
        <authorList>
            <person name="Chiriac C."/>
            <person name="Salcher M."/>
            <person name="Ghai R."/>
            <person name="Kavagutti S V."/>
        </authorList>
    </citation>
    <scope>NUCLEOTIDE SEQUENCE</scope>
</reference>
<dbReference type="PROSITE" id="PS00211">
    <property type="entry name" value="ABC_TRANSPORTER_1"/>
    <property type="match status" value="1"/>
</dbReference>
<keyword evidence="2 7" id="KW-0812">Transmembrane</keyword>
<feature type="transmembrane region" description="Helical" evidence="7">
    <location>
        <begin position="158"/>
        <end position="176"/>
    </location>
</feature>
<keyword evidence="6 7" id="KW-0472">Membrane</keyword>
<dbReference type="PANTHER" id="PTHR43394">
    <property type="entry name" value="ATP-DEPENDENT PERMEASE MDL1, MITOCHONDRIAL"/>
    <property type="match status" value="1"/>
</dbReference>
<evidence type="ECO:0000256" key="4">
    <source>
        <dbReference type="ARBA" id="ARBA00022840"/>
    </source>
</evidence>
<dbReference type="GO" id="GO:0016020">
    <property type="term" value="C:membrane"/>
    <property type="evidence" value="ECO:0007669"/>
    <property type="project" value="UniProtKB-SubCell"/>
</dbReference>
<evidence type="ECO:0000256" key="5">
    <source>
        <dbReference type="ARBA" id="ARBA00022989"/>
    </source>
</evidence>
<dbReference type="GO" id="GO:0045454">
    <property type="term" value="P:cell redox homeostasis"/>
    <property type="evidence" value="ECO:0007669"/>
    <property type="project" value="InterPro"/>
</dbReference>
<name>A0A6J6BL03_9ZZZZ</name>
<keyword evidence="3" id="KW-0547">Nucleotide-binding</keyword>
<comment type="subcellular location">
    <subcellularLocation>
        <location evidence="1">Membrane</location>
        <topology evidence="1">Multi-pass membrane protein</topology>
    </subcellularLocation>
</comment>
<dbReference type="GO" id="GO:0005524">
    <property type="term" value="F:ATP binding"/>
    <property type="evidence" value="ECO:0007669"/>
    <property type="project" value="UniProtKB-KW"/>
</dbReference>
<dbReference type="PROSITE" id="PS50929">
    <property type="entry name" value="ABC_TM1F"/>
    <property type="match status" value="1"/>
</dbReference>
<dbReference type="Pfam" id="PF00005">
    <property type="entry name" value="ABC_tran"/>
    <property type="match status" value="1"/>
</dbReference>
<dbReference type="GO" id="GO:0034775">
    <property type="term" value="P:glutathione transmembrane transport"/>
    <property type="evidence" value="ECO:0007669"/>
    <property type="project" value="InterPro"/>
</dbReference>
<dbReference type="GO" id="GO:0016887">
    <property type="term" value="F:ATP hydrolysis activity"/>
    <property type="evidence" value="ECO:0007669"/>
    <property type="project" value="InterPro"/>
</dbReference>
<keyword evidence="5 7" id="KW-1133">Transmembrane helix</keyword>
<proteinExistence type="predicted"/>
<dbReference type="InterPro" id="IPR011527">
    <property type="entry name" value="ABC1_TM_dom"/>
</dbReference>
<evidence type="ECO:0000256" key="7">
    <source>
        <dbReference type="SAM" id="Phobius"/>
    </source>
</evidence>
<protein>
    <submittedName>
        <fullName evidence="10">Unannotated protein</fullName>
    </submittedName>
</protein>
<dbReference type="InterPro" id="IPR003439">
    <property type="entry name" value="ABC_transporter-like_ATP-bd"/>
</dbReference>
<dbReference type="AlphaFoldDB" id="A0A6J6BL03"/>
<feature type="transmembrane region" description="Helical" evidence="7">
    <location>
        <begin position="134"/>
        <end position="152"/>
    </location>
</feature>
<dbReference type="GO" id="GO:0015421">
    <property type="term" value="F:ABC-type oligopeptide transporter activity"/>
    <property type="evidence" value="ECO:0007669"/>
    <property type="project" value="TreeGrafter"/>
</dbReference>
<gene>
    <name evidence="10" type="ORF">UFOPK1425_00475</name>
</gene>
<dbReference type="InterPro" id="IPR027417">
    <property type="entry name" value="P-loop_NTPase"/>
</dbReference>